<reference evidence="5" key="1">
    <citation type="journal article" date="2019" name="Int. J. Syst. Evol. Microbiol.">
        <title>The Global Catalogue of Microorganisms (GCM) 10K type strain sequencing project: providing services to taxonomists for standard genome sequencing and annotation.</title>
        <authorList>
            <consortium name="The Broad Institute Genomics Platform"/>
            <consortium name="The Broad Institute Genome Sequencing Center for Infectious Disease"/>
            <person name="Wu L."/>
            <person name="Ma J."/>
        </authorList>
    </citation>
    <scope>NUCLEOTIDE SEQUENCE [LARGE SCALE GENOMIC DNA]</scope>
    <source>
        <strain evidence="5">CCTCC AB 2017081</strain>
    </source>
</reference>
<keyword evidence="5" id="KW-1185">Reference proteome</keyword>
<evidence type="ECO:0000313" key="4">
    <source>
        <dbReference type="EMBL" id="MFC3833791.1"/>
    </source>
</evidence>
<evidence type="ECO:0000256" key="3">
    <source>
        <dbReference type="RuleBase" id="RU000363"/>
    </source>
</evidence>
<evidence type="ECO:0000313" key="5">
    <source>
        <dbReference type="Proteomes" id="UP001595803"/>
    </source>
</evidence>
<dbReference type="InterPro" id="IPR002347">
    <property type="entry name" value="SDR_fam"/>
</dbReference>
<name>A0ABV7ZCF2_9DEIO</name>
<sequence>MSHTPQTAPRPTALVTGASGGIGEAIARQLAARHMDLILTARSADRLHDLATDLSTRHGIQAHVVPLDLARQDAAATLEQHVRVLGLAVDVLVNNAGFADYGEFHTLERTRQLEMIQVNVSVLTDLTHRFLPGMVARGRGRVLNIASTAAFLPGPLMAVYYATKAYVLSFSEAVNEELRGTGVHVTAACPGPVATGFQAAAQMEGSRLLASAAGQRVIMTPDAVATEAIDAMLRGQPVRVIGLMNRVQAFLPRLIPRSILPRIVKQAQARAQ</sequence>
<dbReference type="InterPro" id="IPR051019">
    <property type="entry name" value="VLCFA-Steroid_DH"/>
</dbReference>
<dbReference type="InterPro" id="IPR036291">
    <property type="entry name" value="NAD(P)-bd_dom_sf"/>
</dbReference>
<accession>A0ABV7ZCF2</accession>
<comment type="caution">
    <text evidence="4">The sequence shown here is derived from an EMBL/GenBank/DDBJ whole genome shotgun (WGS) entry which is preliminary data.</text>
</comment>
<dbReference type="SUPFAM" id="SSF51735">
    <property type="entry name" value="NAD(P)-binding Rossmann-fold domains"/>
    <property type="match status" value="1"/>
</dbReference>
<proteinExistence type="inferred from homology"/>
<dbReference type="Gene3D" id="3.40.50.720">
    <property type="entry name" value="NAD(P)-binding Rossmann-like Domain"/>
    <property type="match status" value="1"/>
</dbReference>
<dbReference type="Pfam" id="PF00106">
    <property type="entry name" value="adh_short"/>
    <property type="match status" value="1"/>
</dbReference>
<evidence type="ECO:0000256" key="2">
    <source>
        <dbReference type="ARBA" id="ARBA00023002"/>
    </source>
</evidence>
<dbReference type="PANTHER" id="PTHR43899:SF13">
    <property type="entry name" value="RH59310P"/>
    <property type="match status" value="1"/>
</dbReference>
<dbReference type="RefSeq" id="WP_322473524.1">
    <property type="nucleotide sequence ID" value="NZ_JBHRZG010000013.1"/>
</dbReference>
<dbReference type="EMBL" id="JBHRZG010000013">
    <property type="protein sequence ID" value="MFC3833791.1"/>
    <property type="molecule type" value="Genomic_DNA"/>
</dbReference>
<dbReference type="PRINTS" id="PR00080">
    <property type="entry name" value="SDRFAMILY"/>
</dbReference>
<organism evidence="4 5">
    <name type="scientific">Deinococcus rufus</name>
    <dbReference type="NCBI Taxonomy" id="2136097"/>
    <lineage>
        <taxon>Bacteria</taxon>
        <taxon>Thermotogati</taxon>
        <taxon>Deinococcota</taxon>
        <taxon>Deinococci</taxon>
        <taxon>Deinococcales</taxon>
        <taxon>Deinococcaceae</taxon>
        <taxon>Deinococcus</taxon>
    </lineage>
</organism>
<keyword evidence="2 4" id="KW-0560">Oxidoreductase</keyword>
<comment type="similarity">
    <text evidence="1 3">Belongs to the short-chain dehydrogenases/reductases (SDR) family.</text>
</comment>
<dbReference type="PRINTS" id="PR00081">
    <property type="entry name" value="GDHRDH"/>
</dbReference>
<gene>
    <name evidence="4" type="ORF">ACFOSB_13065</name>
</gene>
<dbReference type="GO" id="GO:0016491">
    <property type="term" value="F:oxidoreductase activity"/>
    <property type="evidence" value="ECO:0007669"/>
    <property type="project" value="UniProtKB-KW"/>
</dbReference>
<dbReference type="PANTHER" id="PTHR43899">
    <property type="entry name" value="RH59310P"/>
    <property type="match status" value="1"/>
</dbReference>
<protein>
    <submittedName>
        <fullName evidence="4">SDR family NAD(P)-dependent oxidoreductase</fullName>
        <ecNumber evidence="4">1.-.-.-</ecNumber>
    </submittedName>
</protein>
<dbReference type="Proteomes" id="UP001595803">
    <property type="component" value="Unassembled WGS sequence"/>
</dbReference>
<dbReference type="PIRSF" id="PIRSF000126">
    <property type="entry name" value="11-beta-HSD1"/>
    <property type="match status" value="1"/>
</dbReference>
<dbReference type="EC" id="1.-.-.-" evidence="4"/>
<evidence type="ECO:0000256" key="1">
    <source>
        <dbReference type="ARBA" id="ARBA00006484"/>
    </source>
</evidence>